<comment type="cofactor">
    <cofactor evidence="1">
        <name>Zn(2+)</name>
        <dbReference type="ChEBI" id="CHEBI:29105"/>
    </cofactor>
</comment>
<evidence type="ECO:0000259" key="5">
    <source>
        <dbReference type="SMART" id="SM00849"/>
    </source>
</evidence>
<keyword evidence="3" id="KW-0378">Hydrolase</keyword>
<name>A0A1F5YUL0_9BACT</name>
<reference evidence="6 7" key="1">
    <citation type="journal article" date="2016" name="Nat. Commun.">
        <title>Thousands of microbial genomes shed light on interconnected biogeochemical processes in an aquifer system.</title>
        <authorList>
            <person name="Anantharaman K."/>
            <person name="Brown C.T."/>
            <person name="Hug L.A."/>
            <person name="Sharon I."/>
            <person name="Castelle C.J."/>
            <person name="Probst A.J."/>
            <person name="Thomas B.C."/>
            <person name="Singh A."/>
            <person name="Wilkins M.J."/>
            <person name="Karaoz U."/>
            <person name="Brodie E.L."/>
            <person name="Williams K.H."/>
            <person name="Hubbard S.S."/>
            <person name="Banfield J.F."/>
        </authorList>
    </citation>
    <scope>NUCLEOTIDE SEQUENCE [LARGE SCALE GENOMIC DNA]</scope>
</reference>
<keyword evidence="4" id="KW-0862">Zinc</keyword>
<dbReference type="EMBL" id="MFJD01000006">
    <property type="protein sequence ID" value="OGG03784.1"/>
    <property type="molecule type" value="Genomic_DNA"/>
</dbReference>
<dbReference type="Pfam" id="PF00753">
    <property type="entry name" value="Lactamase_B"/>
    <property type="match status" value="1"/>
</dbReference>
<comment type="caution">
    <text evidence="6">The sequence shown here is derived from an EMBL/GenBank/DDBJ whole genome shotgun (WGS) entry which is preliminary data.</text>
</comment>
<dbReference type="GO" id="GO:0046872">
    <property type="term" value="F:metal ion binding"/>
    <property type="evidence" value="ECO:0007669"/>
    <property type="project" value="UniProtKB-KW"/>
</dbReference>
<dbReference type="InterPro" id="IPR051453">
    <property type="entry name" value="MBL_Glyoxalase_II"/>
</dbReference>
<dbReference type="CDD" id="cd06262">
    <property type="entry name" value="metallo-hydrolase-like_MBL-fold"/>
    <property type="match status" value="1"/>
</dbReference>
<evidence type="ECO:0000256" key="2">
    <source>
        <dbReference type="ARBA" id="ARBA00022723"/>
    </source>
</evidence>
<accession>A0A1F5YUL0</accession>
<dbReference type="PANTHER" id="PTHR46233:SF3">
    <property type="entry name" value="HYDROXYACYLGLUTATHIONE HYDROLASE GLOC"/>
    <property type="match status" value="1"/>
</dbReference>
<proteinExistence type="predicted"/>
<sequence length="209" mass="22511">MLKVTSVTVGALSTNCYFLTDPSSSDTLVVDPGDSGEYILTRLSTLEYTPVAVIATHGHFDHILGAFEIQIAMDLPFKIAPADEFLVRSMQSSAGHFLGLTQVDPPPRITDYLREDSELRIGSISIKLLSVPGHTPGSMALYDPEGILLSGDTVFAGGDIGRTDFRYSDRAAMEKSVDKILSLPAATVIYPGHGDTTTVGEELRYRSAT</sequence>
<dbReference type="SMART" id="SM00849">
    <property type="entry name" value="Lactamase_B"/>
    <property type="match status" value="1"/>
</dbReference>
<dbReference type="PANTHER" id="PTHR46233">
    <property type="entry name" value="HYDROXYACYLGLUTATHIONE HYDROLASE GLOC"/>
    <property type="match status" value="1"/>
</dbReference>
<dbReference type="STRING" id="1798374.A2Z33_04835"/>
<feature type="domain" description="Metallo-beta-lactamase" evidence="5">
    <location>
        <begin position="13"/>
        <end position="193"/>
    </location>
</feature>
<protein>
    <recommendedName>
        <fullName evidence="5">Metallo-beta-lactamase domain-containing protein</fullName>
    </recommendedName>
</protein>
<dbReference type="InterPro" id="IPR036866">
    <property type="entry name" value="RibonucZ/Hydroxyglut_hydro"/>
</dbReference>
<evidence type="ECO:0000256" key="3">
    <source>
        <dbReference type="ARBA" id="ARBA00022801"/>
    </source>
</evidence>
<evidence type="ECO:0000313" key="7">
    <source>
        <dbReference type="Proteomes" id="UP000178448"/>
    </source>
</evidence>
<evidence type="ECO:0000313" key="6">
    <source>
        <dbReference type="EMBL" id="OGG03784.1"/>
    </source>
</evidence>
<gene>
    <name evidence="6" type="ORF">A2Z33_04835</name>
</gene>
<dbReference type="AlphaFoldDB" id="A0A1F5YUL0"/>
<keyword evidence="2" id="KW-0479">Metal-binding</keyword>
<dbReference type="InterPro" id="IPR001279">
    <property type="entry name" value="Metallo-B-lactamas"/>
</dbReference>
<evidence type="ECO:0000256" key="4">
    <source>
        <dbReference type="ARBA" id="ARBA00022833"/>
    </source>
</evidence>
<dbReference type="Gene3D" id="3.60.15.10">
    <property type="entry name" value="Ribonuclease Z/Hydroxyacylglutathione hydrolase-like"/>
    <property type="match status" value="1"/>
</dbReference>
<organism evidence="6 7">
    <name type="scientific">Candidatus Gottesmanbacteria bacterium RBG_16_52_11</name>
    <dbReference type="NCBI Taxonomy" id="1798374"/>
    <lineage>
        <taxon>Bacteria</taxon>
        <taxon>Candidatus Gottesmaniibacteriota</taxon>
    </lineage>
</organism>
<evidence type="ECO:0000256" key="1">
    <source>
        <dbReference type="ARBA" id="ARBA00001947"/>
    </source>
</evidence>
<dbReference type="SUPFAM" id="SSF56281">
    <property type="entry name" value="Metallo-hydrolase/oxidoreductase"/>
    <property type="match status" value="1"/>
</dbReference>
<dbReference type="Proteomes" id="UP000178448">
    <property type="component" value="Unassembled WGS sequence"/>
</dbReference>
<dbReference type="GO" id="GO:0016787">
    <property type="term" value="F:hydrolase activity"/>
    <property type="evidence" value="ECO:0007669"/>
    <property type="project" value="UniProtKB-KW"/>
</dbReference>